<dbReference type="GO" id="GO:0003677">
    <property type="term" value="F:DNA binding"/>
    <property type="evidence" value="ECO:0007669"/>
    <property type="project" value="UniProtKB-KW"/>
</dbReference>
<dbReference type="GO" id="GO:0045893">
    <property type="term" value="P:positive regulation of DNA-templated transcription"/>
    <property type="evidence" value="ECO:0007669"/>
    <property type="project" value="InterPro"/>
</dbReference>
<dbReference type="NCBIfam" id="TIGR02044">
    <property type="entry name" value="CueR"/>
    <property type="match status" value="1"/>
</dbReference>
<evidence type="ECO:0000256" key="3">
    <source>
        <dbReference type="ARBA" id="ARBA00023015"/>
    </source>
</evidence>
<dbReference type="InterPro" id="IPR011789">
    <property type="entry name" value="CueR"/>
</dbReference>
<dbReference type="Proteomes" id="UP000524535">
    <property type="component" value="Unassembled WGS sequence"/>
</dbReference>
<feature type="domain" description="HTH merR-type" evidence="7">
    <location>
        <begin position="1"/>
        <end position="69"/>
    </location>
</feature>
<dbReference type="Pfam" id="PF00376">
    <property type="entry name" value="MerR"/>
    <property type="match status" value="1"/>
</dbReference>
<dbReference type="EMBL" id="JACIHM010000002">
    <property type="protein sequence ID" value="MBB4446146.1"/>
    <property type="molecule type" value="Genomic_DNA"/>
</dbReference>
<evidence type="ECO:0000256" key="5">
    <source>
        <dbReference type="ARBA" id="ARBA00023163"/>
    </source>
</evidence>
<evidence type="ECO:0000313" key="13">
    <source>
        <dbReference type="Proteomes" id="UP000576087"/>
    </source>
</evidence>
<dbReference type="InterPro" id="IPR047057">
    <property type="entry name" value="MerR_fam"/>
</dbReference>
<evidence type="ECO:0000259" key="7">
    <source>
        <dbReference type="PROSITE" id="PS50937"/>
    </source>
</evidence>
<dbReference type="GO" id="GO:0003700">
    <property type="term" value="F:DNA-binding transcription factor activity"/>
    <property type="evidence" value="ECO:0007669"/>
    <property type="project" value="InterPro"/>
</dbReference>
<dbReference type="Proteomes" id="UP000576087">
    <property type="component" value="Unassembled WGS sequence"/>
</dbReference>
<name>A0A7W6S6T6_9HYPH</name>
<gene>
    <name evidence="9" type="ORF">GGE31_001961</name>
    <name evidence="8" type="ORF">GGE33_001962</name>
    <name evidence="10" type="ORF">GGE35_001962</name>
</gene>
<keyword evidence="4" id="KW-0238">DNA-binding</keyword>
<dbReference type="GO" id="GO:0005507">
    <property type="term" value="F:copper ion binding"/>
    <property type="evidence" value="ECO:0007669"/>
    <property type="project" value="InterPro"/>
</dbReference>
<keyword evidence="2" id="KW-0963">Cytoplasm</keyword>
<dbReference type="Pfam" id="PF09278">
    <property type="entry name" value="MerR-DNA-bind"/>
    <property type="match status" value="1"/>
</dbReference>
<organism evidence="8 11">
    <name type="scientific">Aliirhizobium cellulosilyticum</name>
    <dbReference type="NCBI Taxonomy" id="393664"/>
    <lineage>
        <taxon>Bacteria</taxon>
        <taxon>Pseudomonadati</taxon>
        <taxon>Pseudomonadota</taxon>
        <taxon>Alphaproteobacteria</taxon>
        <taxon>Hyphomicrobiales</taxon>
        <taxon>Rhizobiaceae</taxon>
        <taxon>Aliirhizobium</taxon>
    </lineage>
</organism>
<dbReference type="EMBL" id="JACIGY010000002">
    <property type="protein sequence ID" value="MBB4411456.1"/>
    <property type="molecule type" value="Genomic_DNA"/>
</dbReference>
<dbReference type="Gene3D" id="1.10.1660.10">
    <property type="match status" value="1"/>
</dbReference>
<evidence type="ECO:0000313" key="10">
    <source>
        <dbReference type="EMBL" id="MBB4446146.1"/>
    </source>
</evidence>
<sequence>MNIGEASGASGVSAKMIRYYEQIGLIAPKGRTESNYRVYGAEEVHVLRFIKRARSLGFSLEETETLLKLWQDKSRTSASVKEIATTHINDLERRIAEMQGMVKTLKHLSHCCGGDHRPDCPILDDLAGESPAKGERAASGESPVKG</sequence>
<dbReference type="PROSITE" id="PS00552">
    <property type="entry name" value="HTH_MERR_1"/>
    <property type="match status" value="1"/>
</dbReference>
<evidence type="ECO:0000256" key="6">
    <source>
        <dbReference type="SAM" id="MobiDB-lite"/>
    </source>
</evidence>
<evidence type="ECO:0000256" key="4">
    <source>
        <dbReference type="ARBA" id="ARBA00023125"/>
    </source>
</evidence>
<comment type="caution">
    <text evidence="8">The sequence shown here is derived from an EMBL/GenBank/DDBJ whole genome shotgun (WGS) entry which is preliminary data.</text>
</comment>
<evidence type="ECO:0000313" key="11">
    <source>
        <dbReference type="Proteomes" id="UP000520770"/>
    </source>
</evidence>
<dbReference type="CDD" id="cd01108">
    <property type="entry name" value="HTH_CueR"/>
    <property type="match status" value="1"/>
</dbReference>
<dbReference type="AlphaFoldDB" id="A0A7W6S6T6"/>
<dbReference type="SMART" id="SM00422">
    <property type="entry name" value="HTH_MERR"/>
    <property type="match status" value="1"/>
</dbReference>
<dbReference type="EMBL" id="JACIGW010000002">
    <property type="protein sequence ID" value="MBB4348220.1"/>
    <property type="molecule type" value="Genomic_DNA"/>
</dbReference>
<reference evidence="11 12" key="1">
    <citation type="submission" date="2020-08" db="EMBL/GenBank/DDBJ databases">
        <title>Genomic Encyclopedia of Type Strains, Phase IV (KMG-V): Genome sequencing to study the core and pangenomes of soil and plant-associated prokaryotes.</title>
        <authorList>
            <person name="Whitman W."/>
        </authorList>
    </citation>
    <scope>NUCLEOTIDE SEQUENCE [LARGE SCALE GENOMIC DNA]</scope>
    <source>
        <strain evidence="9 12">SEMIA 444</strain>
        <strain evidence="8 11">SEMIA 448</strain>
        <strain evidence="10 13">SEMIA 452</strain>
    </source>
</reference>
<feature type="region of interest" description="Disordered" evidence="6">
    <location>
        <begin position="123"/>
        <end position="146"/>
    </location>
</feature>
<comment type="subcellular location">
    <subcellularLocation>
        <location evidence="1">Cytoplasm</location>
    </subcellularLocation>
</comment>
<dbReference type="PANTHER" id="PTHR30204:SF94">
    <property type="entry name" value="HEAVY METAL-DEPENDENT TRANSCRIPTIONAL REGULATOR HI_0293-RELATED"/>
    <property type="match status" value="1"/>
</dbReference>
<dbReference type="InterPro" id="IPR009061">
    <property type="entry name" value="DNA-bd_dom_put_sf"/>
</dbReference>
<dbReference type="InterPro" id="IPR015358">
    <property type="entry name" value="Tscrpt_reg_MerR_DNA-bd"/>
</dbReference>
<keyword evidence="3" id="KW-0805">Transcription regulation</keyword>
<dbReference type="Proteomes" id="UP000520770">
    <property type="component" value="Unassembled WGS sequence"/>
</dbReference>
<evidence type="ECO:0000313" key="8">
    <source>
        <dbReference type="EMBL" id="MBB4348220.1"/>
    </source>
</evidence>
<dbReference type="GO" id="GO:0005737">
    <property type="term" value="C:cytoplasm"/>
    <property type="evidence" value="ECO:0007669"/>
    <property type="project" value="UniProtKB-SubCell"/>
</dbReference>
<dbReference type="RefSeq" id="WP_183822695.1">
    <property type="nucleotide sequence ID" value="NZ_JACIGW010000002.1"/>
</dbReference>
<keyword evidence="12" id="KW-1185">Reference proteome</keyword>
<evidence type="ECO:0000256" key="2">
    <source>
        <dbReference type="ARBA" id="ARBA00022490"/>
    </source>
</evidence>
<keyword evidence="5" id="KW-0804">Transcription</keyword>
<dbReference type="PANTHER" id="PTHR30204">
    <property type="entry name" value="REDOX-CYCLING DRUG-SENSING TRANSCRIPTIONAL ACTIVATOR SOXR"/>
    <property type="match status" value="1"/>
</dbReference>
<accession>A0A7W6S6T6</accession>
<dbReference type="PROSITE" id="PS50937">
    <property type="entry name" value="HTH_MERR_2"/>
    <property type="match status" value="1"/>
</dbReference>
<evidence type="ECO:0000313" key="9">
    <source>
        <dbReference type="EMBL" id="MBB4411456.1"/>
    </source>
</evidence>
<dbReference type="SUPFAM" id="SSF46955">
    <property type="entry name" value="Putative DNA-binding domain"/>
    <property type="match status" value="1"/>
</dbReference>
<evidence type="ECO:0000313" key="12">
    <source>
        <dbReference type="Proteomes" id="UP000524535"/>
    </source>
</evidence>
<protein>
    <submittedName>
        <fullName evidence="8">Cu(I)-responsive transcriptional regulator</fullName>
    </submittedName>
</protein>
<proteinExistence type="predicted"/>
<evidence type="ECO:0000256" key="1">
    <source>
        <dbReference type="ARBA" id="ARBA00004496"/>
    </source>
</evidence>
<dbReference type="InterPro" id="IPR000551">
    <property type="entry name" value="MerR-type_HTH_dom"/>
</dbReference>
<dbReference type="PRINTS" id="PR00040">
    <property type="entry name" value="HTHMERR"/>
</dbReference>